<organism evidence="1 2">
    <name type="scientific">Martelella alba</name>
    <dbReference type="NCBI Taxonomy" id="2590451"/>
    <lineage>
        <taxon>Bacteria</taxon>
        <taxon>Pseudomonadati</taxon>
        <taxon>Pseudomonadota</taxon>
        <taxon>Alphaproteobacteria</taxon>
        <taxon>Hyphomicrobiales</taxon>
        <taxon>Aurantimonadaceae</taxon>
        <taxon>Martelella</taxon>
    </lineage>
</organism>
<dbReference type="EMBL" id="SZPQ01000041">
    <property type="protein sequence ID" value="TKI03565.1"/>
    <property type="molecule type" value="Genomic_DNA"/>
</dbReference>
<accession>A0ABY2SF94</accession>
<proteinExistence type="predicted"/>
<reference evidence="1 2" key="1">
    <citation type="submission" date="2019-04" db="EMBL/GenBank/DDBJ databases">
        <authorList>
            <person name="Li M."/>
            <person name="Gao C."/>
        </authorList>
    </citation>
    <scope>NUCLEOTIDE SEQUENCE [LARGE SCALE GENOMIC DNA]</scope>
    <source>
        <strain evidence="1 2">BGMRC 2031</strain>
    </source>
</reference>
<dbReference type="Proteomes" id="UP000305202">
    <property type="component" value="Unassembled WGS sequence"/>
</dbReference>
<name>A0ABY2SF94_9HYPH</name>
<comment type="caution">
    <text evidence="1">The sequence shown here is derived from an EMBL/GenBank/DDBJ whole genome shotgun (WGS) entry which is preliminary data.</text>
</comment>
<dbReference type="RefSeq" id="WP_136992305.1">
    <property type="nucleotide sequence ID" value="NZ_SZPQ01000041.1"/>
</dbReference>
<keyword evidence="2" id="KW-1185">Reference proteome</keyword>
<protein>
    <submittedName>
        <fullName evidence="1">Uncharacterized protein</fullName>
    </submittedName>
</protein>
<evidence type="ECO:0000313" key="2">
    <source>
        <dbReference type="Proteomes" id="UP000305202"/>
    </source>
</evidence>
<evidence type="ECO:0000313" key="1">
    <source>
        <dbReference type="EMBL" id="TKI03565.1"/>
    </source>
</evidence>
<sequence length="73" mass="7782">MLEDYFAGSSRTEEEARTKHQRLLAVQAALEIAKASAGSSDACTGSKVEIDMRDAGEQVTILADAIQAALEIK</sequence>
<gene>
    <name evidence="1" type="ORF">FCN80_21035</name>
</gene>